<dbReference type="OrthoDB" id="4062651at2759"/>
<reference evidence="1 2" key="1">
    <citation type="submission" date="2014-04" db="EMBL/GenBank/DDBJ databases">
        <title>Evolutionary Origins and Diversification of the Mycorrhizal Mutualists.</title>
        <authorList>
            <consortium name="DOE Joint Genome Institute"/>
            <consortium name="Mycorrhizal Genomics Consortium"/>
            <person name="Kohler A."/>
            <person name="Kuo A."/>
            <person name="Nagy L.G."/>
            <person name="Floudas D."/>
            <person name="Copeland A."/>
            <person name="Barry K.W."/>
            <person name="Cichocki N."/>
            <person name="Veneault-Fourrey C."/>
            <person name="LaButti K."/>
            <person name="Lindquist E.A."/>
            <person name="Lipzen A."/>
            <person name="Lundell T."/>
            <person name="Morin E."/>
            <person name="Murat C."/>
            <person name="Riley R."/>
            <person name="Ohm R."/>
            <person name="Sun H."/>
            <person name="Tunlid A."/>
            <person name="Henrissat B."/>
            <person name="Grigoriev I.V."/>
            <person name="Hibbett D.S."/>
            <person name="Martin F."/>
        </authorList>
    </citation>
    <scope>NUCLEOTIDE SEQUENCE [LARGE SCALE GENOMIC DNA]</scope>
    <source>
        <strain evidence="1 2">FD-317 M1</strain>
    </source>
</reference>
<evidence type="ECO:0000313" key="2">
    <source>
        <dbReference type="Proteomes" id="UP000053593"/>
    </source>
</evidence>
<name>A0A0D0C2N8_9AGAR</name>
<dbReference type="InterPro" id="IPR011009">
    <property type="entry name" value="Kinase-like_dom_sf"/>
</dbReference>
<evidence type="ECO:0000313" key="1">
    <source>
        <dbReference type="EMBL" id="KIK52112.1"/>
    </source>
</evidence>
<dbReference type="HOGENOM" id="CLU_471771_0_0_1"/>
<sequence>MTVKVLLLCLDDDANITATSVPVLLDLGTDITTASRTLKTELETSKSTFAFFCLDRTIWRDAKTIMIEQLRARFDYDWKQWTGGKLQTVIDYNPDHDNEELVHLLAIFAGEFKRLPPRDWLSELPSGKYFSARPPKARATDAEPAEFAKGQRNENTRIICDRPRDPLHIPIPIALLVSSFGTFQTNTRTIKPSDRAFQFAKKMSDGLCVIYSDESQRERAFCQLLGEFLNMDINKVQIGDYTTVGAVLYVLNGQNGASSIIVEVKVEQCGTKGDPGFQFSLNYLENARLVRSHAAGGNEKALRWIKSRLPSILITHAGLSIQIFGGVMVDRPQVEVLTASVPIFFHASHEDMFLDLARTLTALHVLFIDIDKVYSTPPEHSFQVQHSFPYPRSFEQGNETVFFTYIRWVDPTRFVFEIKTQQDIVLYVKYARRHSEETHRKVHQLGLAPKLLVCHELEGGWKMIVMEPIPEGYEAADDIISRRTKATLPREDIKYMVREALEPFFAEGYVHGDLRSANIYIHVDKRKVLMIDFDWSGRDGKVNYPPNIRSNSRIWRPEAELSLRFIELKHDREMVEHL</sequence>
<dbReference type="AlphaFoldDB" id="A0A0D0C2N8"/>
<dbReference type="Proteomes" id="UP000053593">
    <property type="component" value="Unassembled WGS sequence"/>
</dbReference>
<keyword evidence="2" id="KW-1185">Reference proteome</keyword>
<organism evidence="1 2">
    <name type="scientific">Collybiopsis luxurians FD-317 M1</name>
    <dbReference type="NCBI Taxonomy" id="944289"/>
    <lineage>
        <taxon>Eukaryota</taxon>
        <taxon>Fungi</taxon>
        <taxon>Dikarya</taxon>
        <taxon>Basidiomycota</taxon>
        <taxon>Agaricomycotina</taxon>
        <taxon>Agaricomycetes</taxon>
        <taxon>Agaricomycetidae</taxon>
        <taxon>Agaricales</taxon>
        <taxon>Marasmiineae</taxon>
        <taxon>Omphalotaceae</taxon>
        <taxon>Collybiopsis</taxon>
        <taxon>Collybiopsis luxurians</taxon>
    </lineage>
</organism>
<proteinExistence type="predicted"/>
<dbReference type="EMBL" id="KN834848">
    <property type="protein sequence ID" value="KIK52112.1"/>
    <property type="molecule type" value="Genomic_DNA"/>
</dbReference>
<accession>A0A0D0C2N8</accession>
<protein>
    <submittedName>
        <fullName evidence="1">Unplaced genomic scaffold GYMLUscaffold_100, whole genome shotgun sequence</fullName>
    </submittedName>
</protein>
<dbReference type="SUPFAM" id="SSF56112">
    <property type="entry name" value="Protein kinase-like (PK-like)"/>
    <property type="match status" value="1"/>
</dbReference>
<gene>
    <name evidence="1" type="ORF">GYMLUDRAFT_370752</name>
</gene>